<keyword evidence="1" id="KW-0732">Signal</keyword>
<feature type="signal peptide" evidence="1">
    <location>
        <begin position="1"/>
        <end position="20"/>
    </location>
</feature>
<dbReference type="RefSeq" id="WP_348718055.1">
    <property type="nucleotide sequence ID" value="NZ_CAXJIO010000014.1"/>
</dbReference>
<evidence type="ECO:0000313" key="3">
    <source>
        <dbReference type="Proteomes" id="UP001497527"/>
    </source>
</evidence>
<name>A0ABM9PEM0_9FLAO</name>
<dbReference type="SUPFAM" id="SSF51445">
    <property type="entry name" value="(Trans)glycosidases"/>
    <property type="match status" value="1"/>
</dbReference>
<accession>A0ABM9PEM0</accession>
<comment type="caution">
    <text evidence="2">The sequence shown here is derived from an EMBL/GenBank/DDBJ whole genome shotgun (WGS) entry which is preliminary data.</text>
</comment>
<evidence type="ECO:0000256" key="1">
    <source>
        <dbReference type="SAM" id="SignalP"/>
    </source>
</evidence>
<reference evidence="2 3" key="1">
    <citation type="submission" date="2024-05" db="EMBL/GenBank/DDBJ databases">
        <authorList>
            <person name="Duchaud E."/>
        </authorList>
    </citation>
    <scope>NUCLEOTIDE SEQUENCE [LARGE SCALE GENOMIC DNA]</scope>
    <source>
        <strain evidence="2">Ena-SAMPLE-TAB-13-05-2024-13:56:06:370-140308</strain>
    </source>
</reference>
<dbReference type="EMBL" id="CAXJIO010000014">
    <property type="protein sequence ID" value="CAL2103978.1"/>
    <property type="molecule type" value="Genomic_DNA"/>
</dbReference>
<keyword evidence="3" id="KW-1185">Reference proteome</keyword>
<feature type="chain" id="PRO_5045353916" evidence="1">
    <location>
        <begin position="21"/>
        <end position="332"/>
    </location>
</feature>
<dbReference type="Proteomes" id="UP001497527">
    <property type="component" value="Unassembled WGS sequence"/>
</dbReference>
<sequence>MKIVKLILLGLVCLSCSSQAQKINGVSFVASSEAINKEHIEPVKKVSANYVALMPFGFIRDISSPKVNYNAKWQWFGETNDGLKQYAKELKKESFKVMVKPQIWVSRGIYTGKIEMTSEEDWRTLEKSYEKFILGFAQTAKDINAEIFCIGTELEKFVEKRPAFWQELIQKIRKVYTGKLTYAANWDEFKRTPFWKDLDFIGIDAYFPLSKKHSPSVEEFEEGWKKHKQEIVRVREEVNKPVLFTEYGYRSVHFTGKEPWDSNRVNGQVNLENQKNALQAIYNQFWKEDWFAGGFLWKWFINYHEVGGVDNNRFTPQNKPAEKIIKQNYENK</sequence>
<dbReference type="GO" id="GO:0016787">
    <property type="term" value="F:hydrolase activity"/>
    <property type="evidence" value="ECO:0007669"/>
    <property type="project" value="UniProtKB-KW"/>
</dbReference>
<evidence type="ECO:0000313" key="2">
    <source>
        <dbReference type="EMBL" id="CAL2103978.1"/>
    </source>
</evidence>
<protein>
    <submittedName>
        <fullName evidence="2">Glycoside hydrolase</fullName>
    </submittedName>
</protein>
<gene>
    <name evidence="2" type="ORF">T190423A01A_50226</name>
</gene>
<proteinExistence type="predicted"/>
<organism evidence="2 3">
    <name type="scientific">Tenacibaculum polynesiense</name>
    <dbReference type="NCBI Taxonomy" id="3137857"/>
    <lineage>
        <taxon>Bacteria</taxon>
        <taxon>Pseudomonadati</taxon>
        <taxon>Bacteroidota</taxon>
        <taxon>Flavobacteriia</taxon>
        <taxon>Flavobacteriales</taxon>
        <taxon>Flavobacteriaceae</taxon>
        <taxon>Tenacibaculum</taxon>
    </lineage>
</organism>
<dbReference type="Gene3D" id="3.20.20.80">
    <property type="entry name" value="Glycosidases"/>
    <property type="match status" value="1"/>
</dbReference>
<dbReference type="InterPro" id="IPR055151">
    <property type="entry name" value="GH113"/>
</dbReference>
<dbReference type="Pfam" id="PF22612">
    <property type="entry name" value="GH113"/>
    <property type="match status" value="1"/>
</dbReference>
<dbReference type="InterPro" id="IPR017853">
    <property type="entry name" value="GH"/>
</dbReference>
<dbReference type="CDD" id="cd19608">
    <property type="entry name" value="GH113_mannanase-like"/>
    <property type="match status" value="1"/>
</dbReference>
<keyword evidence="2" id="KW-0378">Hydrolase</keyword>